<dbReference type="Pfam" id="PF13649">
    <property type="entry name" value="Methyltransf_25"/>
    <property type="match status" value="1"/>
</dbReference>
<dbReference type="Gene3D" id="3.40.50.150">
    <property type="entry name" value="Vaccinia Virus protein VP39"/>
    <property type="match status" value="1"/>
</dbReference>
<keyword evidence="2" id="KW-0808">Transferase</keyword>
<dbReference type="EMBL" id="DWZD01000028">
    <property type="protein sequence ID" value="HJA78760.1"/>
    <property type="molecule type" value="Genomic_DNA"/>
</dbReference>
<comment type="caution">
    <text evidence="2">The sequence shown here is derived from an EMBL/GenBank/DDBJ whole genome shotgun (WGS) entry which is preliminary data.</text>
</comment>
<dbReference type="InterPro" id="IPR029063">
    <property type="entry name" value="SAM-dependent_MTases_sf"/>
</dbReference>
<name>A0A9D2HMH1_9BACT</name>
<organism evidence="2 3">
    <name type="scientific">Candidatus Desulfovibrio intestinavium</name>
    <dbReference type="NCBI Taxonomy" id="2838534"/>
    <lineage>
        <taxon>Bacteria</taxon>
        <taxon>Pseudomonadati</taxon>
        <taxon>Thermodesulfobacteriota</taxon>
        <taxon>Desulfovibrionia</taxon>
        <taxon>Desulfovibrionales</taxon>
        <taxon>Desulfovibrionaceae</taxon>
        <taxon>Desulfovibrio</taxon>
    </lineage>
</organism>
<reference evidence="2" key="1">
    <citation type="journal article" date="2021" name="PeerJ">
        <title>Extensive microbial diversity within the chicken gut microbiome revealed by metagenomics and culture.</title>
        <authorList>
            <person name="Gilroy R."/>
            <person name="Ravi A."/>
            <person name="Getino M."/>
            <person name="Pursley I."/>
            <person name="Horton D.L."/>
            <person name="Alikhan N.F."/>
            <person name="Baker D."/>
            <person name="Gharbi K."/>
            <person name="Hall N."/>
            <person name="Watson M."/>
            <person name="Adriaenssens E.M."/>
            <person name="Foster-Nyarko E."/>
            <person name="Jarju S."/>
            <person name="Secka A."/>
            <person name="Antonio M."/>
            <person name="Oren A."/>
            <person name="Chaudhuri R.R."/>
            <person name="La Ragione R."/>
            <person name="Hildebrand F."/>
            <person name="Pallen M.J."/>
        </authorList>
    </citation>
    <scope>NUCLEOTIDE SEQUENCE</scope>
    <source>
        <strain evidence="2">5032</strain>
    </source>
</reference>
<dbReference type="GO" id="GO:0008168">
    <property type="term" value="F:methyltransferase activity"/>
    <property type="evidence" value="ECO:0007669"/>
    <property type="project" value="UniProtKB-KW"/>
</dbReference>
<dbReference type="Proteomes" id="UP000823821">
    <property type="component" value="Unassembled WGS sequence"/>
</dbReference>
<keyword evidence="2" id="KW-0489">Methyltransferase</keyword>
<dbReference type="Gene3D" id="2.20.130.10">
    <property type="entry name" value="CAC2371-like domains"/>
    <property type="match status" value="1"/>
</dbReference>
<protein>
    <submittedName>
        <fullName evidence="2">Class I SAM-dependent methyltransferase</fullName>
    </submittedName>
</protein>
<accession>A0A9D2HMH1</accession>
<reference evidence="2" key="2">
    <citation type="submission" date="2021-04" db="EMBL/GenBank/DDBJ databases">
        <authorList>
            <person name="Gilroy R."/>
        </authorList>
    </citation>
    <scope>NUCLEOTIDE SEQUENCE</scope>
    <source>
        <strain evidence="2">5032</strain>
    </source>
</reference>
<dbReference type="SUPFAM" id="SSF53335">
    <property type="entry name" value="S-adenosyl-L-methionine-dependent methyltransferases"/>
    <property type="match status" value="1"/>
</dbReference>
<dbReference type="AlphaFoldDB" id="A0A9D2HMH1"/>
<evidence type="ECO:0000313" key="2">
    <source>
        <dbReference type="EMBL" id="HJA78760.1"/>
    </source>
</evidence>
<dbReference type="PANTHER" id="PTHR43464">
    <property type="entry name" value="METHYLTRANSFERASE"/>
    <property type="match status" value="1"/>
</dbReference>
<dbReference type="CDD" id="cd02440">
    <property type="entry name" value="AdoMet_MTases"/>
    <property type="match status" value="1"/>
</dbReference>
<feature type="domain" description="Methyltransferase" evidence="1">
    <location>
        <begin position="42"/>
        <end position="142"/>
    </location>
</feature>
<dbReference type="PANTHER" id="PTHR43464:SF75">
    <property type="entry name" value="METHYLTRANSFERASE TYPE 11"/>
    <property type="match status" value="1"/>
</dbReference>
<dbReference type="GO" id="GO:0032259">
    <property type="term" value="P:methylation"/>
    <property type="evidence" value="ECO:0007669"/>
    <property type="project" value="UniProtKB-KW"/>
</dbReference>
<gene>
    <name evidence="2" type="ORF">H9784_04185</name>
</gene>
<proteinExistence type="predicted"/>
<sequence length="258" mass="29137">MTVFGDYARYYNVLYQDKDYAGEADFVLTCLKRRHEAPRTLLDLGCGTGRHALEMARRGLSVTGVDMSATMLDMGRQALAVAPELPPGVTPPRLLEGDARTVRLETPFDAVTSLFHVMSYQNTEEDALAVLETARCHLKPGGCFLFDFWYGPGVLTDPPTERDRVMEDALTRVQRHAHPVHRISDNIVEVHYDIRLTDKTTGSESSLREMHSMRYWFLPELRYLARQAGFSPVAEGAWLRDSLADGSSTPWNAWMLLQ</sequence>
<dbReference type="InterPro" id="IPR041698">
    <property type="entry name" value="Methyltransf_25"/>
</dbReference>
<evidence type="ECO:0000313" key="3">
    <source>
        <dbReference type="Proteomes" id="UP000823821"/>
    </source>
</evidence>
<evidence type="ECO:0000259" key="1">
    <source>
        <dbReference type="Pfam" id="PF13649"/>
    </source>
</evidence>